<dbReference type="AlphaFoldDB" id="A0A927BSX1"/>
<dbReference type="Proteomes" id="UP000621560">
    <property type="component" value="Unassembled WGS sequence"/>
</dbReference>
<keyword evidence="1" id="KW-0560">Oxidoreductase</keyword>
<sequence length="279" mass="29804">MRDKVVAVTGANAGMGLATVVELARQGARVVMLCRSESRGREALREAKRLSGSETIALMTCDLGSLDSVRACAAAFRAEYAKLDVLINNAGIVSLRREETTDGFEKMIGVNHLGHFLLTNLLLEPLQRAEQGRIVIVASGAYKAGRIHFEDPHLTRGFNVAKGYAQSKLANILFGLALAERLEGSRVTVNSLHPGAVSTSIGVNRDTGFGRGVHRLLKPFFLTPEQGAATAIHLATAAEVAAVSGAYFEKKQAIPLKGKAADRNAAERLWAWSEAEVGG</sequence>
<dbReference type="RefSeq" id="WP_190916069.1">
    <property type="nucleotide sequence ID" value="NZ_JACXIZ010000013.1"/>
</dbReference>
<dbReference type="Gene3D" id="3.40.50.720">
    <property type="entry name" value="NAD(P)-binding Rossmann-like Domain"/>
    <property type="match status" value="1"/>
</dbReference>
<dbReference type="Pfam" id="PF00106">
    <property type="entry name" value="adh_short"/>
    <property type="match status" value="1"/>
</dbReference>
<comment type="similarity">
    <text evidence="2">Belongs to the short-chain dehydrogenases/reductases (SDR) family.</text>
</comment>
<dbReference type="PANTHER" id="PTHR43157:SF31">
    <property type="entry name" value="PHOSPHATIDYLINOSITOL-GLYCAN BIOSYNTHESIS CLASS F PROTEIN"/>
    <property type="match status" value="1"/>
</dbReference>
<dbReference type="SUPFAM" id="SSF51735">
    <property type="entry name" value="NAD(P)-binding Rossmann-fold domains"/>
    <property type="match status" value="1"/>
</dbReference>
<dbReference type="InterPro" id="IPR002347">
    <property type="entry name" value="SDR_fam"/>
</dbReference>
<dbReference type="EMBL" id="JACXIZ010000013">
    <property type="protein sequence ID" value="MBD2844939.1"/>
    <property type="molecule type" value="Genomic_DNA"/>
</dbReference>
<keyword evidence="4" id="KW-1185">Reference proteome</keyword>
<dbReference type="CDD" id="cd05327">
    <property type="entry name" value="retinol-DH_like_SDR_c_like"/>
    <property type="match status" value="1"/>
</dbReference>
<reference evidence="3" key="1">
    <citation type="submission" date="2020-09" db="EMBL/GenBank/DDBJ databases">
        <title>A novel bacterium of genus Paenibacillus, isolated from South China Sea.</title>
        <authorList>
            <person name="Huang H."/>
            <person name="Mo K."/>
            <person name="Hu Y."/>
        </authorList>
    </citation>
    <scope>NUCLEOTIDE SEQUENCE</scope>
    <source>
        <strain evidence="3">IB182496</strain>
    </source>
</reference>
<protein>
    <submittedName>
        <fullName evidence="3">SDR family oxidoreductase</fullName>
    </submittedName>
</protein>
<dbReference type="GO" id="GO:0016491">
    <property type="term" value="F:oxidoreductase activity"/>
    <property type="evidence" value="ECO:0007669"/>
    <property type="project" value="UniProtKB-KW"/>
</dbReference>
<proteinExistence type="inferred from homology"/>
<dbReference type="InterPro" id="IPR036291">
    <property type="entry name" value="NAD(P)-bd_dom_sf"/>
</dbReference>
<evidence type="ECO:0000256" key="1">
    <source>
        <dbReference type="ARBA" id="ARBA00023002"/>
    </source>
</evidence>
<evidence type="ECO:0000256" key="2">
    <source>
        <dbReference type="RuleBase" id="RU000363"/>
    </source>
</evidence>
<dbReference type="PANTHER" id="PTHR43157">
    <property type="entry name" value="PHOSPHATIDYLINOSITOL-GLYCAN BIOSYNTHESIS CLASS F PROTEIN-RELATED"/>
    <property type="match status" value="1"/>
</dbReference>
<accession>A0A927BSX1</accession>
<dbReference type="PRINTS" id="PR00080">
    <property type="entry name" value="SDRFAMILY"/>
</dbReference>
<name>A0A927BSX1_9BACL</name>
<organism evidence="3 4">
    <name type="scientific">Paenibacillus sabuli</name>
    <dbReference type="NCBI Taxonomy" id="2772509"/>
    <lineage>
        <taxon>Bacteria</taxon>
        <taxon>Bacillati</taxon>
        <taxon>Bacillota</taxon>
        <taxon>Bacilli</taxon>
        <taxon>Bacillales</taxon>
        <taxon>Paenibacillaceae</taxon>
        <taxon>Paenibacillus</taxon>
    </lineage>
</organism>
<evidence type="ECO:0000313" key="4">
    <source>
        <dbReference type="Proteomes" id="UP000621560"/>
    </source>
</evidence>
<comment type="caution">
    <text evidence="3">The sequence shown here is derived from an EMBL/GenBank/DDBJ whole genome shotgun (WGS) entry which is preliminary data.</text>
</comment>
<dbReference type="PRINTS" id="PR00081">
    <property type="entry name" value="GDHRDH"/>
</dbReference>
<gene>
    <name evidence="3" type="ORF">IDH44_07040</name>
</gene>
<evidence type="ECO:0000313" key="3">
    <source>
        <dbReference type="EMBL" id="MBD2844939.1"/>
    </source>
</evidence>